<sequence length="94" mass="10520">FSSNSIHALCNTHELTEGASCDDYSSTPSTPFILNHDSGWVVGPKNRLLFWVPPASRDLFYYNPATTLVIPRGGPELDLSCMAHGQHWQKCREE</sequence>
<keyword evidence="2" id="KW-1185">Reference proteome</keyword>
<dbReference type="RefSeq" id="XP_041155574.1">
    <property type="nucleotide sequence ID" value="XM_041298525.1"/>
</dbReference>
<feature type="non-terminal residue" evidence="1">
    <location>
        <position position="1"/>
    </location>
</feature>
<proteinExistence type="predicted"/>
<dbReference type="GeneID" id="64592289"/>
<protein>
    <submittedName>
        <fullName evidence="1">Uncharacterized protein</fullName>
    </submittedName>
</protein>
<comment type="caution">
    <text evidence="1">The sequence shown here is derived from an EMBL/GenBank/DDBJ whole genome shotgun (WGS) entry which is preliminary data.</text>
</comment>
<organism evidence="1 2">
    <name type="scientific">Suillus plorans</name>
    <dbReference type="NCBI Taxonomy" id="116603"/>
    <lineage>
        <taxon>Eukaryota</taxon>
        <taxon>Fungi</taxon>
        <taxon>Dikarya</taxon>
        <taxon>Basidiomycota</taxon>
        <taxon>Agaricomycotina</taxon>
        <taxon>Agaricomycetes</taxon>
        <taxon>Agaricomycetidae</taxon>
        <taxon>Boletales</taxon>
        <taxon>Suillineae</taxon>
        <taxon>Suillaceae</taxon>
        <taxon>Suillus</taxon>
    </lineage>
</organism>
<reference evidence="1" key="1">
    <citation type="journal article" date="2020" name="New Phytol.">
        <title>Comparative genomics reveals dynamic genome evolution in host specialist ectomycorrhizal fungi.</title>
        <authorList>
            <person name="Lofgren L.A."/>
            <person name="Nguyen N.H."/>
            <person name="Vilgalys R."/>
            <person name="Ruytinx J."/>
            <person name="Liao H.L."/>
            <person name="Branco S."/>
            <person name="Kuo A."/>
            <person name="LaButti K."/>
            <person name="Lipzen A."/>
            <person name="Andreopoulos W."/>
            <person name="Pangilinan J."/>
            <person name="Riley R."/>
            <person name="Hundley H."/>
            <person name="Na H."/>
            <person name="Barry K."/>
            <person name="Grigoriev I.V."/>
            <person name="Stajich J.E."/>
            <person name="Kennedy P.G."/>
        </authorList>
    </citation>
    <scope>NUCLEOTIDE SEQUENCE</scope>
    <source>
        <strain evidence="1">S12</strain>
    </source>
</reference>
<dbReference type="Proteomes" id="UP000719766">
    <property type="component" value="Unassembled WGS sequence"/>
</dbReference>
<dbReference type="AlphaFoldDB" id="A0A9P7AFL2"/>
<dbReference type="EMBL" id="JABBWE010000069">
    <property type="protein sequence ID" value="KAG1788321.1"/>
    <property type="molecule type" value="Genomic_DNA"/>
</dbReference>
<evidence type="ECO:0000313" key="1">
    <source>
        <dbReference type="EMBL" id="KAG1788321.1"/>
    </source>
</evidence>
<dbReference type="OrthoDB" id="2615105at2759"/>
<name>A0A9P7AFL2_9AGAM</name>
<gene>
    <name evidence="1" type="ORF">HD556DRAFT_1245348</name>
</gene>
<evidence type="ECO:0000313" key="2">
    <source>
        <dbReference type="Proteomes" id="UP000719766"/>
    </source>
</evidence>
<accession>A0A9P7AFL2</accession>